<sequence length="105" mass="12337">MEAGLRAGLDIETFWQLTPGEVWEVVKADWERHDRWGQTLAVFFAPLINAQGVKRRVRPRDLWRWRAPWARPLKSREEHQREFEQLVQIMGPQAIPVRPEGKGVA</sequence>
<reference evidence="1 2" key="1">
    <citation type="journal article" date="2010" name="Stand. Genomic Sci.">
        <title>Complete genome sequence of Thermaerobacter marianensis type strain (7p75a).</title>
        <authorList>
            <person name="Han C."/>
            <person name="Gu W."/>
            <person name="Zhang X."/>
            <person name="Lapidus A."/>
            <person name="Nolan M."/>
            <person name="Copeland A."/>
            <person name="Lucas S."/>
            <person name="Del Rio T.G."/>
            <person name="Tice H."/>
            <person name="Cheng J.F."/>
            <person name="Tapia R."/>
            <person name="Goodwin L."/>
            <person name="Pitluck S."/>
            <person name="Pagani I."/>
            <person name="Ivanova N."/>
            <person name="Mavromatis K."/>
            <person name="Mikhailova N."/>
            <person name="Pati A."/>
            <person name="Chen A."/>
            <person name="Palaniappan K."/>
            <person name="Land M."/>
            <person name="Hauser L."/>
            <person name="Chang Y.J."/>
            <person name="Jeffries C.D."/>
            <person name="Schneider S."/>
            <person name="Rohde M."/>
            <person name="Goker M."/>
            <person name="Pukall R."/>
            <person name="Woyke T."/>
            <person name="Bristow J."/>
            <person name="Eisen J.A."/>
            <person name="Markowitz V."/>
            <person name="Hugenholtz P."/>
            <person name="Kyrpides N.C."/>
            <person name="Klenk H.P."/>
            <person name="Detter J.C."/>
        </authorList>
    </citation>
    <scope>NUCLEOTIDE SEQUENCE [LARGE SCALE GENOMIC DNA]</scope>
    <source>
        <strain evidence="2">ATCC 700841 / DSM 12885 / JCM 10246 / 7p75a</strain>
    </source>
</reference>
<organism evidence="1 2">
    <name type="scientific">Thermaerobacter marianensis (strain ATCC 700841 / DSM 12885 / JCM 10246 / 7p75a)</name>
    <dbReference type="NCBI Taxonomy" id="644966"/>
    <lineage>
        <taxon>Bacteria</taxon>
        <taxon>Bacillati</taxon>
        <taxon>Bacillota</taxon>
        <taxon>Clostridia</taxon>
        <taxon>Eubacteriales</taxon>
        <taxon>Clostridiales Family XVII. Incertae Sedis</taxon>
        <taxon>Thermaerobacter</taxon>
    </lineage>
</organism>
<reference evidence="2" key="2">
    <citation type="journal article" date="2010" name="Stand. Genomic Sci.">
        <title>Complete genome sequence of Thermaerobacter marianensis type strain (7p75aT).</title>
        <authorList>
            <person name="Han C."/>
            <person name="Gu W."/>
            <person name="Zhang X."/>
            <person name="Lapidus A."/>
            <person name="Nolan M."/>
            <person name="Copeland A."/>
            <person name="Lucas S."/>
            <person name="Glavina Del Rio T."/>
            <person name="Tice H."/>
            <person name="Cheng J."/>
            <person name="Tapia R."/>
            <person name="Goodwin L."/>
            <person name="Pitluck S."/>
            <person name="Pagani I."/>
            <person name="Ivanova N."/>
            <person name="Mavromatis K."/>
            <person name="Mikhailova N."/>
            <person name="Pati A."/>
            <person name="Chen A."/>
            <person name="Palaniappan K."/>
            <person name="Land M."/>
            <person name="Hauser L."/>
            <person name="Chang Y."/>
            <person name="Jeffries C."/>
            <person name="Schneider S."/>
            <person name="Rohde M."/>
            <person name="Goker M."/>
            <person name="Pukall R."/>
            <person name="Woyke T."/>
            <person name="Bristow J."/>
            <person name="Eisen J."/>
            <person name="Markowitz V."/>
            <person name="Hugenholtz P."/>
            <person name="Kyrpides N."/>
            <person name="Klenk H."/>
            <person name="Detter J."/>
        </authorList>
    </citation>
    <scope>NUCLEOTIDE SEQUENCE [LARGE SCALE GENOMIC DNA]</scope>
    <source>
        <strain evidence="2">ATCC 700841 / DSM 12885 / JCM 10246 / 7p75a</strain>
    </source>
</reference>
<name>E6SKI5_THEM7</name>
<proteinExistence type="predicted"/>
<dbReference type="HOGENOM" id="CLU_2288114_0_0_9"/>
<evidence type="ECO:0000313" key="2">
    <source>
        <dbReference type="Proteomes" id="UP000008915"/>
    </source>
</evidence>
<dbReference type="RefSeq" id="WP_013494478.1">
    <property type="nucleotide sequence ID" value="NC_014831.1"/>
</dbReference>
<dbReference type="EMBL" id="CP002344">
    <property type="protein sequence ID" value="ADU50172.1"/>
    <property type="molecule type" value="Genomic_DNA"/>
</dbReference>
<dbReference type="Proteomes" id="UP000008915">
    <property type="component" value="Chromosome"/>
</dbReference>
<keyword evidence="2" id="KW-1185">Reference proteome</keyword>
<dbReference type="AlphaFoldDB" id="E6SKI5"/>
<gene>
    <name evidence="1" type="ordered locus">Tmar_0047</name>
</gene>
<dbReference type="KEGG" id="tmr:Tmar_0047"/>
<protein>
    <submittedName>
        <fullName evidence="1">Uncharacterized protein</fullName>
    </submittedName>
</protein>
<dbReference type="STRING" id="644966.Tmar_0047"/>
<accession>E6SKI5</accession>
<evidence type="ECO:0000313" key="1">
    <source>
        <dbReference type="EMBL" id="ADU50172.1"/>
    </source>
</evidence>